<evidence type="ECO:0000256" key="1">
    <source>
        <dbReference type="ARBA" id="ARBA00022500"/>
    </source>
</evidence>
<dbReference type="Pfam" id="PF00015">
    <property type="entry name" value="MCPsignal"/>
    <property type="match status" value="1"/>
</dbReference>
<name>A0A2N1PJ84_9BACT</name>
<proteinExistence type="inferred from homology"/>
<gene>
    <name evidence="6" type="ORF">CVV64_19025</name>
</gene>
<evidence type="ECO:0000259" key="5">
    <source>
        <dbReference type="PROSITE" id="PS50111"/>
    </source>
</evidence>
<dbReference type="AlphaFoldDB" id="A0A2N1PJ84"/>
<dbReference type="InterPro" id="IPR004089">
    <property type="entry name" value="MCPsignal_dom"/>
</dbReference>
<comment type="similarity">
    <text evidence="2">Belongs to the methyl-accepting chemotaxis (MCP) protein family.</text>
</comment>
<comment type="caution">
    <text evidence="6">The sequence shown here is derived from an EMBL/GenBank/DDBJ whole genome shotgun (WGS) entry which is preliminary data.</text>
</comment>
<dbReference type="GO" id="GO:0006935">
    <property type="term" value="P:chemotaxis"/>
    <property type="evidence" value="ECO:0007669"/>
    <property type="project" value="UniProtKB-KW"/>
</dbReference>
<keyword evidence="3" id="KW-0807">Transducer</keyword>
<dbReference type="SMART" id="SM00283">
    <property type="entry name" value="MA"/>
    <property type="match status" value="1"/>
</dbReference>
<dbReference type="GO" id="GO:0007165">
    <property type="term" value="P:signal transduction"/>
    <property type="evidence" value="ECO:0007669"/>
    <property type="project" value="UniProtKB-KW"/>
</dbReference>
<dbReference type="SUPFAM" id="SSF58104">
    <property type="entry name" value="Methyl-accepting chemotaxis protein (MCP) signaling domain"/>
    <property type="match status" value="1"/>
</dbReference>
<evidence type="ECO:0000313" key="6">
    <source>
        <dbReference type="EMBL" id="PKK88380.1"/>
    </source>
</evidence>
<dbReference type="EMBL" id="PGXC01000049">
    <property type="protein sequence ID" value="PKK88380.1"/>
    <property type="molecule type" value="Genomic_DNA"/>
</dbReference>
<dbReference type="InterPro" id="IPR032255">
    <property type="entry name" value="HBM"/>
</dbReference>
<dbReference type="PROSITE" id="PS50111">
    <property type="entry name" value="CHEMOTAXIS_TRANSDUC_2"/>
    <property type="match status" value="1"/>
</dbReference>
<keyword evidence="1" id="KW-0145">Chemotaxis</keyword>
<reference evidence="6 7" key="1">
    <citation type="journal article" date="2017" name="ISME J.">
        <title>Potential for microbial H2 and metal transformations associated with novel bacteria and archaea in deep terrestrial subsurface sediments.</title>
        <authorList>
            <person name="Hernsdorf A.W."/>
            <person name="Amano Y."/>
            <person name="Miyakawa K."/>
            <person name="Ise K."/>
            <person name="Suzuki Y."/>
            <person name="Anantharaman K."/>
            <person name="Probst A."/>
            <person name="Burstein D."/>
            <person name="Thomas B.C."/>
            <person name="Banfield J.F."/>
        </authorList>
    </citation>
    <scope>NUCLEOTIDE SEQUENCE [LARGE SCALE GENOMIC DNA]</scope>
    <source>
        <strain evidence="6">HGW-Wallbacteria-1</strain>
    </source>
</reference>
<dbReference type="InterPro" id="IPR051310">
    <property type="entry name" value="MCP_chemotaxis"/>
</dbReference>
<keyword evidence="4" id="KW-0472">Membrane</keyword>
<dbReference type="InterPro" id="IPR004090">
    <property type="entry name" value="Chemotax_Me-accpt_rcpt"/>
</dbReference>
<organism evidence="6 7">
    <name type="scientific">Candidatus Wallbacteria bacterium HGW-Wallbacteria-1</name>
    <dbReference type="NCBI Taxonomy" id="2013854"/>
    <lineage>
        <taxon>Bacteria</taxon>
        <taxon>Candidatus Walliibacteriota</taxon>
    </lineage>
</organism>
<feature type="domain" description="Methyl-accepting transducer" evidence="5">
    <location>
        <begin position="322"/>
        <end position="551"/>
    </location>
</feature>
<protein>
    <recommendedName>
        <fullName evidence="5">Methyl-accepting transducer domain-containing protein</fullName>
    </recommendedName>
</protein>
<evidence type="ECO:0000313" key="7">
    <source>
        <dbReference type="Proteomes" id="UP000233256"/>
    </source>
</evidence>
<keyword evidence="4" id="KW-0812">Transmembrane</keyword>
<evidence type="ECO:0000256" key="2">
    <source>
        <dbReference type="ARBA" id="ARBA00029447"/>
    </source>
</evidence>
<dbReference type="GO" id="GO:0004888">
    <property type="term" value="F:transmembrane signaling receptor activity"/>
    <property type="evidence" value="ECO:0007669"/>
    <property type="project" value="InterPro"/>
</dbReference>
<dbReference type="GO" id="GO:0005886">
    <property type="term" value="C:plasma membrane"/>
    <property type="evidence" value="ECO:0007669"/>
    <property type="project" value="TreeGrafter"/>
</dbReference>
<dbReference type="PANTHER" id="PTHR43531:SF11">
    <property type="entry name" value="METHYL-ACCEPTING CHEMOTAXIS PROTEIN 3"/>
    <property type="match status" value="1"/>
</dbReference>
<evidence type="ECO:0000256" key="4">
    <source>
        <dbReference type="SAM" id="Phobius"/>
    </source>
</evidence>
<dbReference type="SMART" id="SM01358">
    <property type="entry name" value="HBM"/>
    <property type="match status" value="1"/>
</dbReference>
<dbReference type="Gene3D" id="1.10.287.950">
    <property type="entry name" value="Methyl-accepting chemotaxis protein"/>
    <property type="match status" value="1"/>
</dbReference>
<dbReference type="PRINTS" id="PR00260">
    <property type="entry name" value="CHEMTRNSDUCR"/>
</dbReference>
<accession>A0A2N1PJ84</accession>
<keyword evidence="4" id="KW-1133">Transmembrane helix</keyword>
<feature type="transmembrane region" description="Helical" evidence="4">
    <location>
        <begin position="12"/>
        <end position="29"/>
    </location>
</feature>
<sequence>MNRSTKLSHKIGGGFGFILILMLGLYLGLSHSLNQSVSDFNTLIKSEIAVADQASSMKSLMLQCRREEKDFLLRLDEKYVTNHARTCEELSAGCATLGDLFTSMGKRGEADSTAQAKKHVSDYLKSFQSLVASFRKKGYDQSSGLQGLFRDKVHELEKNLNQYDLPELKIQLLTIRRNEKDYLLRGDEKYVSSVKDSISEMKKIIEQTALDASQKRSAIALLNEYFTAFDALAAEDRNIIALTSTMRESIRIVEPVLDKIYDTAVESSAKSKNSIIASAAASMNLSTIAGVSILIFGILIAWFITTSTVKPIRNAIGGLTSASTQVAQASEQISATSQNLAEGSAEQASSLEEISSSLEEITASAGQNQQNLGLVNSMSSETLTVVIQCLNVMNRMAEAINSIKDSSRSMANIIKNIDEIAFQTNLLALNAAVEAARAGEAGKGFAVVAEEVRNLAARSAEAARQTTDLIQSSQQKAEIGFTVTAEVQTTLNSINEMVSKVASLAGDVNSSNAEQVRGVEQINDGVAMLNGLTQGNAANAEEAAAASEELTSQAISLDDLVGVLEIMIDGSRNRSRLRNS</sequence>
<dbReference type="Proteomes" id="UP000233256">
    <property type="component" value="Unassembled WGS sequence"/>
</dbReference>
<dbReference type="PANTHER" id="PTHR43531">
    <property type="entry name" value="PROTEIN ICFG"/>
    <property type="match status" value="1"/>
</dbReference>
<evidence type="ECO:0000256" key="3">
    <source>
        <dbReference type="PROSITE-ProRule" id="PRU00284"/>
    </source>
</evidence>
<feature type="transmembrane region" description="Helical" evidence="4">
    <location>
        <begin position="283"/>
        <end position="304"/>
    </location>
</feature>